<evidence type="ECO:0000313" key="10">
    <source>
        <dbReference type="Proteomes" id="UP000638648"/>
    </source>
</evidence>
<dbReference type="PROSITE" id="PS00059">
    <property type="entry name" value="ADH_ZINC"/>
    <property type="match status" value="1"/>
</dbReference>
<dbReference type="PANTHER" id="PTHR43161:SF23">
    <property type="entry name" value="(R,R)-BUTANEDIOL DEHYDROGENASE-RELATED"/>
    <property type="match status" value="1"/>
</dbReference>
<accession>A0A927N7B8</accession>
<dbReference type="GO" id="GO:0034079">
    <property type="term" value="P:butanediol biosynthetic process"/>
    <property type="evidence" value="ECO:0007669"/>
    <property type="project" value="TreeGrafter"/>
</dbReference>
<evidence type="ECO:0000256" key="2">
    <source>
        <dbReference type="ARBA" id="ARBA00008072"/>
    </source>
</evidence>
<dbReference type="Gene3D" id="3.90.180.10">
    <property type="entry name" value="Medium-chain alcohol dehydrogenases, catalytic domain"/>
    <property type="match status" value="1"/>
</dbReference>
<comment type="cofactor">
    <cofactor evidence="1 6">
        <name>Zn(2+)</name>
        <dbReference type="ChEBI" id="CHEBI:29105"/>
    </cofactor>
</comment>
<dbReference type="EMBL" id="JADBEM010000001">
    <property type="protein sequence ID" value="MBE1612338.1"/>
    <property type="molecule type" value="Genomic_DNA"/>
</dbReference>
<keyword evidence="3 6" id="KW-0479">Metal-binding</keyword>
<dbReference type="Pfam" id="PF00107">
    <property type="entry name" value="ADH_zinc_N"/>
    <property type="match status" value="1"/>
</dbReference>
<evidence type="ECO:0000259" key="8">
    <source>
        <dbReference type="Pfam" id="PF08240"/>
    </source>
</evidence>
<gene>
    <name evidence="9" type="ORF">HEB94_009186</name>
</gene>
<proteinExistence type="inferred from homology"/>
<dbReference type="InterPro" id="IPR013149">
    <property type="entry name" value="ADH-like_C"/>
</dbReference>
<dbReference type="GO" id="GO:0005737">
    <property type="term" value="C:cytoplasm"/>
    <property type="evidence" value="ECO:0007669"/>
    <property type="project" value="TreeGrafter"/>
</dbReference>
<dbReference type="SUPFAM" id="SSF51735">
    <property type="entry name" value="NAD(P)-binding Rossmann-fold domains"/>
    <property type="match status" value="1"/>
</dbReference>
<dbReference type="GO" id="GO:0000721">
    <property type="term" value="F:(R,R)-butanediol dehydrogenase activity"/>
    <property type="evidence" value="ECO:0007669"/>
    <property type="project" value="TreeGrafter"/>
</dbReference>
<dbReference type="Pfam" id="PF08240">
    <property type="entry name" value="ADH_N"/>
    <property type="match status" value="1"/>
</dbReference>
<dbReference type="PRINTS" id="PR00368">
    <property type="entry name" value="FADPNR"/>
</dbReference>
<dbReference type="PANTHER" id="PTHR43161">
    <property type="entry name" value="SORBITOL DEHYDROGENASE"/>
    <property type="match status" value="1"/>
</dbReference>
<reference evidence="9" key="1">
    <citation type="submission" date="2020-10" db="EMBL/GenBank/DDBJ databases">
        <title>Sequencing the genomes of 1000 actinobacteria strains.</title>
        <authorList>
            <person name="Klenk H.-P."/>
        </authorList>
    </citation>
    <scope>NUCLEOTIDE SEQUENCE</scope>
    <source>
        <strain evidence="9">DSM 45354</strain>
    </source>
</reference>
<dbReference type="PRINTS" id="PR00411">
    <property type="entry name" value="PNDRDTASEI"/>
</dbReference>
<comment type="caution">
    <text evidence="9">The sequence shown here is derived from an EMBL/GenBank/DDBJ whole genome shotgun (WGS) entry which is preliminary data.</text>
</comment>
<dbReference type="SUPFAM" id="SSF50129">
    <property type="entry name" value="GroES-like"/>
    <property type="match status" value="1"/>
</dbReference>
<dbReference type="GO" id="GO:0008270">
    <property type="term" value="F:zinc ion binding"/>
    <property type="evidence" value="ECO:0007669"/>
    <property type="project" value="InterPro"/>
</dbReference>
<dbReference type="Gene3D" id="3.40.50.720">
    <property type="entry name" value="NAD(P)-binding Rossmann-like Domain"/>
    <property type="match status" value="1"/>
</dbReference>
<feature type="domain" description="Alcohol dehydrogenase-like C-terminal" evidence="7">
    <location>
        <begin position="176"/>
        <end position="303"/>
    </location>
</feature>
<dbReference type="RefSeq" id="WP_192755409.1">
    <property type="nucleotide sequence ID" value="NZ_BAABJL010000005.1"/>
</dbReference>
<organism evidence="9 10">
    <name type="scientific">Actinopolymorpha pittospori</name>
    <dbReference type="NCBI Taxonomy" id="648752"/>
    <lineage>
        <taxon>Bacteria</taxon>
        <taxon>Bacillati</taxon>
        <taxon>Actinomycetota</taxon>
        <taxon>Actinomycetes</taxon>
        <taxon>Propionibacteriales</taxon>
        <taxon>Actinopolymorphaceae</taxon>
        <taxon>Actinopolymorpha</taxon>
    </lineage>
</organism>
<dbReference type="InterPro" id="IPR011032">
    <property type="entry name" value="GroES-like_sf"/>
</dbReference>
<evidence type="ECO:0000256" key="3">
    <source>
        <dbReference type="ARBA" id="ARBA00022723"/>
    </source>
</evidence>
<name>A0A927N7B8_9ACTN</name>
<keyword evidence="10" id="KW-1185">Reference proteome</keyword>
<evidence type="ECO:0000256" key="4">
    <source>
        <dbReference type="ARBA" id="ARBA00022833"/>
    </source>
</evidence>
<dbReference type="InterPro" id="IPR013154">
    <property type="entry name" value="ADH-like_N"/>
</dbReference>
<dbReference type="AlphaFoldDB" id="A0A927N7B8"/>
<sequence length="353" mass="35669">MRALVFRGPWDLAVEDRPDPTAGPGEVLIGVLSTGICGSDLHGYTGENGRRFPGQVMGHETVGRIVALGAGVEESAGLTEGAVVTVHPVLACGTCPACQAGQDHRCPTKQIIGVAPSISSAFADLMVVPAANVVPLPDTMPADYGALVEPLAVGYHALTRGGCGPDDRVLIVGGGPIGQACALAAARLGAKGIVVSEPHPGRRALLEDIGLATLDPTQVPLADALAGAGGAGSPSLVVDAVGSSRSLADALAVCDEGERVVLVGMHEPQVSIQAYAVSIAERSLVGSYCYSGADFRTTAEWVASGPQELGRLVEGRVSLADAPEAFRALAKGEDGSSKVLVFPAGIDAMGSAN</sequence>
<dbReference type="InterPro" id="IPR036291">
    <property type="entry name" value="NAD(P)-bd_dom_sf"/>
</dbReference>
<evidence type="ECO:0000256" key="5">
    <source>
        <dbReference type="ARBA" id="ARBA00023002"/>
    </source>
</evidence>
<evidence type="ECO:0000313" key="9">
    <source>
        <dbReference type="EMBL" id="MBE1612338.1"/>
    </source>
</evidence>
<comment type="similarity">
    <text evidence="2 6">Belongs to the zinc-containing alcohol dehydrogenase family.</text>
</comment>
<protein>
    <submittedName>
        <fullName evidence="9">Threonine dehydrogenase-like Zn-dependent dehydrogenase</fullName>
    </submittedName>
</protein>
<dbReference type="InterPro" id="IPR002328">
    <property type="entry name" value="ADH_Zn_CS"/>
</dbReference>
<keyword evidence="5" id="KW-0560">Oxidoreductase</keyword>
<evidence type="ECO:0000256" key="1">
    <source>
        <dbReference type="ARBA" id="ARBA00001947"/>
    </source>
</evidence>
<dbReference type="Proteomes" id="UP000638648">
    <property type="component" value="Unassembled WGS sequence"/>
</dbReference>
<keyword evidence="4 6" id="KW-0862">Zinc</keyword>
<evidence type="ECO:0000259" key="7">
    <source>
        <dbReference type="Pfam" id="PF00107"/>
    </source>
</evidence>
<feature type="domain" description="Alcohol dehydrogenase-like N-terminal" evidence="8">
    <location>
        <begin position="23"/>
        <end position="138"/>
    </location>
</feature>
<evidence type="ECO:0000256" key="6">
    <source>
        <dbReference type="RuleBase" id="RU361277"/>
    </source>
</evidence>